<dbReference type="OrthoDB" id="10036721at2759"/>
<dbReference type="Pfam" id="PF05592">
    <property type="entry name" value="Bac_rhamnosid"/>
    <property type="match status" value="1"/>
</dbReference>
<dbReference type="InterPro" id="IPR013737">
    <property type="entry name" value="Bac_rhamnosid_N"/>
</dbReference>
<dbReference type="InterPro" id="IPR012341">
    <property type="entry name" value="6hp_glycosidase-like_sf"/>
</dbReference>
<dbReference type="GO" id="GO:0030596">
    <property type="term" value="F:alpha-L-rhamnosidase activity"/>
    <property type="evidence" value="ECO:0007669"/>
    <property type="project" value="UniProtKB-EC"/>
</dbReference>
<protein>
    <recommendedName>
        <fullName evidence="2">alpha-L-rhamnosidase</fullName>
        <ecNumber evidence="2">3.2.1.40</ecNumber>
    </recommendedName>
</protein>
<dbReference type="InterPro" id="IPR008902">
    <property type="entry name" value="Rhamnosid_concanavalin"/>
</dbReference>
<dbReference type="STRING" id="1890683.A0A427YCB0"/>
<evidence type="ECO:0000313" key="6">
    <source>
        <dbReference type="EMBL" id="RSH88693.1"/>
    </source>
</evidence>
<dbReference type="Pfam" id="PF17389">
    <property type="entry name" value="Bac_rhamnosid6H"/>
    <property type="match status" value="1"/>
</dbReference>
<feature type="domain" description="Bacterial alpha-L-rhamnosidase N-terminal" evidence="4">
    <location>
        <begin position="140"/>
        <end position="295"/>
    </location>
</feature>
<dbReference type="Proteomes" id="UP000279259">
    <property type="component" value="Unassembled WGS sequence"/>
</dbReference>
<sequence>MSITIKRVTFKHFEPGQAIGVASPRLSWRFAGDAKDWYQRSYDIRLTRKGREQTFHVETHESVLVPWPDSPLQSREQVTVRMAVTGHDGLTTEWFETRVEAALLLPSDWAAKVVTGGEEPEDGAKTPLYFQKRFELASTIGSARLYITALGLYEIEINGKRVGDHVLAPGWHSYEFRHAFQTHDISTLLQPGDNEVTATVGEGWWAGRLGFQGGKRNIWGSRLGLFAQLEIDGDIVLRTDETWAWTTGKLVTSEIYDGEVMDTTKALGKWAPVEILPFPRGHLSSAQAPPMRRTQEISAVEIVLTPAGKTVIDFGQNLVGWLRWNKQLDGTGTVTIRHAEVMEHGELGVRPLRICKATDTVVLGGPTKGYEPSFTFHGFRYAEIDGIPHGTINLEDFTAIVVHTDFERTGTFDSSHKLVNQLYSNVCWGMRGNFLSVPTDCPQRDERLCWTGDLEAFAPTASFLYDVSGTLGDWKRDVASEQLGFGGGVPPWSFLASS</sequence>
<feature type="domain" description="Alpha-L-rhamnosidase concanavalin-like" evidence="3">
    <location>
        <begin position="306"/>
        <end position="403"/>
    </location>
</feature>
<dbReference type="EMBL" id="RSCD01000016">
    <property type="protein sequence ID" value="RSH88693.1"/>
    <property type="molecule type" value="Genomic_DNA"/>
</dbReference>
<dbReference type="Pfam" id="PF25788">
    <property type="entry name" value="Ig_Rha78A_N"/>
    <property type="match status" value="1"/>
</dbReference>
<dbReference type="PANTHER" id="PTHR33307">
    <property type="entry name" value="ALPHA-RHAMNOSIDASE (EUROFUNG)"/>
    <property type="match status" value="1"/>
</dbReference>
<dbReference type="Gene3D" id="1.50.10.10">
    <property type="match status" value="1"/>
</dbReference>
<evidence type="ECO:0000313" key="7">
    <source>
        <dbReference type="Proteomes" id="UP000279259"/>
    </source>
</evidence>
<dbReference type="Gene3D" id="2.60.40.10">
    <property type="entry name" value="Immunoglobulins"/>
    <property type="match status" value="1"/>
</dbReference>
<dbReference type="AlphaFoldDB" id="A0A427YCB0"/>
<dbReference type="InterPro" id="IPR016007">
    <property type="entry name" value="Alpha_rhamnosid"/>
</dbReference>
<dbReference type="PANTHER" id="PTHR33307:SF6">
    <property type="entry name" value="ALPHA-RHAMNOSIDASE (EUROFUNG)-RELATED"/>
    <property type="match status" value="1"/>
</dbReference>
<organism evidence="6 7">
    <name type="scientific">Saitozyma podzolica</name>
    <dbReference type="NCBI Taxonomy" id="1890683"/>
    <lineage>
        <taxon>Eukaryota</taxon>
        <taxon>Fungi</taxon>
        <taxon>Dikarya</taxon>
        <taxon>Basidiomycota</taxon>
        <taxon>Agaricomycotina</taxon>
        <taxon>Tremellomycetes</taxon>
        <taxon>Tremellales</taxon>
        <taxon>Trimorphomycetaceae</taxon>
        <taxon>Saitozyma</taxon>
    </lineage>
</organism>
<dbReference type="SUPFAM" id="SSF48208">
    <property type="entry name" value="Six-hairpin glycosidases"/>
    <property type="match status" value="1"/>
</dbReference>
<evidence type="ECO:0000256" key="1">
    <source>
        <dbReference type="ARBA" id="ARBA00001445"/>
    </source>
</evidence>
<dbReference type="InterPro" id="IPR013783">
    <property type="entry name" value="Ig-like_fold"/>
</dbReference>
<dbReference type="InterPro" id="IPR008928">
    <property type="entry name" value="6-hairpin_glycosidase_sf"/>
</dbReference>
<evidence type="ECO:0000259" key="4">
    <source>
        <dbReference type="Pfam" id="PF08531"/>
    </source>
</evidence>
<gene>
    <name evidence="6" type="ORF">EHS25_002920</name>
</gene>
<evidence type="ECO:0000256" key="2">
    <source>
        <dbReference type="ARBA" id="ARBA00012652"/>
    </source>
</evidence>
<keyword evidence="7" id="KW-1185">Reference proteome</keyword>
<dbReference type="Gene3D" id="2.60.120.260">
    <property type="entry name" value="Galactose-binding domain-like"/>
    <property type="match status" value="2"/>
</dbReference>
<dbReference type="Pfam" id="PF08531">
    <property type="entry name" value="Bac_rhamnosid_N"/>
    <property type="match status" value="1"/>
</dbReference>
<feature type="domain" description="Alpha-L-rhamnosidase six-hairpin glycosidase" evidence="5">
    <location>
        <begin position="407"/>
        <end position="487"/>
    </location>
</feature>
<dbReference type="InterPro" id="IPR035396">
    <property type="entry name" value="Bac_rhamnosid6H"/>
</dbReference>
<comment type="catalytic activity">
    <reaction evidence="1">
        <text>Hydrolysis of terminal non-reducing alpha-L-rhamnose residues in alpha-L-rhamnosides.</text>
        <dbReference type="EC" id="3.2.1.40"/>
    </reaction>
</comment>
<accession>A0A427YCB0</accession>
<evidence type="ECO:0000259" key="5">
    <source>
        <dbReference type="Pfam" id="PF17389"/>
    </source>
</evidence>
<name>A0A427YCB0_9TREE</name>
<evidence type="ECO:0000259" key="3">
    <source>
        <dbReference type="Pfam" id="PF05592"/>
    </source>
</evidence>
<comment type="caution">
    <text evidence="6">The sequence shown here is derived from an EMBL/GenBank/DDBJ whole genome shotgun (WGS) entry which is preliminary data.</text>
</comment>
<dbReference type="EC" id="3.2.1.40" evidence="2"/>
<reference evidence="6 7" key="1">
    <citation type="submission" date="2018-11" db="EMBL/GenBank/DDBJ databases">
        <title>Genome sequence of Saitozyma podzolica DSM 27192.</title>
        <authorList>
            <person name="Aliyu H."/>
            <person name="Gorte O."/>
            <person name="Ochsenreither K."/>
        </authorList>
    </citation>
    <scope>NUCLEOTIDE SEQUENCE [LARGE SCALE GENOMIC DNA]</scope>
    <source>
        <strain evidence="6 7">DSM 27192</strain>
    </source>
</reference>
<proteinExistence type="predicted"/>
<dbReference type="GO" id="GO:0005975">
    <property type="term" value="P:carbohydrate metabolic process"/>
    <property type="evidence" value="ECO:0007669"/>
    <property type="project" value="InterPro"/>
</dbReference>